<dbReference type="PROSITE" id="PS00731">
    <property type="entry name" value="AP_NUCLEASE_F2_3"/>
    <property type="match status" value="1"/>
</dbReference>
<dbReference type="AlphaFoldDB" id="A0A5N6KTZ9"/>
<dbReference type="GO" id="GO:0007094">
    <property type="term" value="P:mitotic spindle assembly checkpoint signaling"/>
    <property type="evidence" value="ECO:0007669"/>
    <property type="project" value="InterPro"/>
</dbReference>
<feature type="compositionally biased region" description="Basic and acidic residues" evidence="15">
    <location>
        <begin position="77"/>
        <end position="93"/>
    </location>
</feature>
<accession>A0A5N6KTZ9</accession>
<feature type="region of interest" description="Disordered" evidence="15">
    <location>
        <begin position="1"/>
        <end position="30"/>
    </location>
</feature>
<dbReference type="GO" id="GO:0000776">
    <property type="term" value="C:kinetochore"/>
    <property type="evidence" value="ECO:0007669"/>
    <property type="project" value="TreeGrafter"/>
</dbReference>
<dbReference type="GO" id="GO:0016787">
    <property type="term" value="F:hydrolase activity"/>
    <property type="evidence" value="ECO:0007669"/>
    <property type="project" value="UniProtKB-KW"/>
</dbReference>
<feature type="compositionally biased region" description="Low complexity" evidence="15">
    <location>
        <begin position="691"/>
        <end position="702"/>
    </location>
</feature>
<keyword evidence="12" id="KW-0539">Nucleus</keyword>
<dbReference type="InterPro" id="IPR036237">
    <property type="entry name" value="Xyl_isomerase-like_sf"/>
</dbReference>
<dbReference type="PANTHER" id="PTHR23168">
    <property type="entry name" value="MITOTIC SPINDLE ASSEMBLY CHECKPOINT PROTEIN MAD1 MITOTIC ARREST DEFICIENT-LIKE PROTEIN 1"/>
    <property type="match status" value="1"/>
</dbReference>
<keyword evidence="10" id="KW-0862">Zinc</keyword>
<dbReference type="OrthoDB" id="331602at2759"/>
<evidence type="ECO:0000313" key="18">
    <source>
        <dbReference type="Proteomes" id="UP000327013"/>
    </source>
</evidence>
<dbReference type="GO" id="GO:0003677">
    <property type="term" value="F:DNA binding"/>
    <property type="evidence" value="ECO:0007669"/>
    <property type="project" value="InterPro"/>
</dbReference>
<evidence type="ECO:0000256" key="4">
    <source>
        <dbReference type="ARBA" id="ARBA00008029"/>
    </source>
</evidence>
<feature type="region of interest" description="Disordered" evidence="15">
    <location>
        <begin position="77"/>
        <end position="160"/>
    </location>
</feature>
<sequence>MARPRTHQQPQYDFLTGGGEANNESMPFRDTLRGGASAAVRADAGNEDLRAQIHKLQYELDSFRQERELAELRHQEEIRTVQAKAEEDYKRAQASESSTHAASSRYEQLAQQLRSAQETASEEKGSLERKFKAAQDRSSTLQEELDEEKAERAEHDRQFRRDLSDLQAKCDALARSDEEARVEHERQAKALELAQQRLTQREEEVGTLENEIMRLKTQTGDADTLAVIKRELSEQVSHIQKLEATNNEQRAELKNFRKTSKGIQVVEEEKKHLESKLARMNDLRKELTETQLQKQILEDERREWAAYLEDAAEGDTEMRFDSPQDLAKAFVQERMERATLTDKLGQVKPELNAKDSQIEALEADKAALTSELERARGSFGTGEAADGNAEGNDGAVSRLERQRGLLQKEIDLLRAQLKTFDTEASELNPETFDGTKSARITELEGLLDQHGKEATKLHDALKALEANASSSAAGTTPSSPLKRARDSSDSPANTERIAQKQLNALKSSSRVRVLEFKDNPTAIQARIKQSTLDVLRSENEALLAKLGSRPSGDDQNFVSRSTVERLKLDLEDKEREIATAKKHDLRLKTIFQGKAMEFNDSVASILGWKLEFMPNGRVKAVPAPTSSKDAVSPPALKRGLANETNGAAATPSKRARTERGAKVVKSFKEESDSEEDIKTTPAKRTPKKSSTKASAPTPTKAITPPPSKRTPKKATEGNKSPTASKDNKPARAPRKTADQKAAEAMPLAARTIPSALSIGAHVSGAGGVHNVVNNALHIGANSLACFLKSQRKWANPDLKEEHADAFVHACKEHSYNPGKDIVPHGSYLVNLAAQEKDKADQAYASFLDDLKRCDRLGIGLATMAAFDRIVGAPYLRAVHLNDSKGVLASHRDLHQNIGVGFLGLRAFHNLVNDPRFVGVPMVLETPTDRPDPKFPGDPKKTVEDRGVWAREIKLLESLRGMSVESAEFAALEAELQARGAAERKKLQEQFDKAGAKGRKKKAAPGARLTAWPRRAGSGARFAARRCGLGGGIVRVGVHRERQRGKGREEGEGTHGAGWVRRGPRSLLPGHDSAGGLLRLGPPRGSLGSVLPHKGYSGIRDVRGAKPDYEVASCVIQHSPSSIEKSLGHTDTMPARCMIGKSEKDEIMDAEEPVLKCMPRIHERGKHGVTNPCPNNSLC</sequence>
<keyword evidence="14" id="KW-0175">Coiled coil</keyword>
<dbReference type="Gene3D" id="6.10.250.90">
    <property type="match status" value="1"/>
</dbReference>
<evidence type="ECO:0000256" key="12">
    <source>
        <dbReference type="ARBA" id="ARBA00023242"/>
    </source>
</evidence>
<protein>
    <recommendedName>
        <fullName evidence="16">Xylose isomerase-like TIM barrel domain-containing protein</fullName>
    </recommendedName>
</protein>
<keyword evidence="6" id="KW-0479">Metal-binding</keyword>
<evidence type="ECO:0000256" key="11">
    <source>
        <dbReference type="ARBA" id="ARBA00023204"/>
    </source>
</evidence>
<comment type="similarity">
    <text evidence="4">Belongs to the MAD1 family.</text>
</comment>
<evidence type="ECO:0000259" key="16">
    <source>
        <dbReference type="Pfam" id="PF01261"/>
    </source>
</evidence>
<dbReference type="InterPro" id="IPR001719">
    <property type="entry name" value="AP_endonuc_2"/>
</dbReference>
<evidence type="ECO:0000256" key="14">
    <source>
        <dbReference type="SAM" id="Coils"/>
    </source>
</evidence>
<feature type="compositionally biased region" description="Low complexity" evidence="15">
    <location>
        <begin position="467"/>
        <end position="480"/>
    </location>
</feature>
<feature type="coiled-coil region" evidence="14">
    <location>
        <begin position="46"/>
        <end position="73"/>
    </location>
</feature>
<feature type="compositionally biased region" description="Polar residues" evidence="15">
    <location>
        <begin position="94"/>
        <end position="119"/>
    </location>
</feature>
<dbReference type="InterPro" id="IPR013022">
    <property type="entry name" value="Xyl_isomerase-like_TIM-brl"/>
</dbReference>
<dbReference type="Pfam" id="PF01261">
    <property type="entry name" value="AP_endonuc_2"/>
    <property type="match status" value="1"/>
</dbReference>
<dbReference type="GO" id="GO:0008270">
    <property type="term" value="F:zinc ion binding"/>
    <property type="evidence" value="ECO:0007669"/>
    <property type="project" value="InterPro"/>
</dbReference>
<dbReference type="GO" id="GO:0072686">
    <property type="term" value="C:mitotic spindle"/>
    <property type="evidence" value="ECO:0007669"/>
    <property type="project" value="TreeGrafter"/>
</dbReference>
<dbReference type="Pfam" id="PF05557">
    <property type="entry name" value="MAD"/>
    <property type="match status" value="2"/>
</dbReference>
<reference evidence="17 18" key="1">
    <citation type="submission" date="2019-06" db="EMBL/GenBank/DDBJ databases">
        <title>A chromosomal-level reference genome of Carpinus fangiana (Coryloideae, Betulaceae).</title>
        <authorList>
            <person name="Yang X."/>
            <person name="Wang Z."/>
            <person name="Zhang L."/>
            <person name="Hao G."/>
            <person name="Liu J."/>
            <person name="Yang Y."/>
        </authorList>
    </citation>
    <scope>NUCLEOTIDE SEQUENCE [LARGE SCALE GENOMIC DNA]</scope>
    <source>
        <strain evidence="17">Cfa_2016G</strain>
        <tissue evidence="17">Leaf</tissue>
    </source>
</reference>
<dbReference type="PANTHER" id="PTHR23168:SF0">
    <property type="entry name" value="MITOTIC SPINDLE ASSEMBLY CHECKPOINT PROTEIN MAD1"/>
    <property type="match status" value="1"/>
</dbReference>
<evidence type="ECO:0000256" key="3">
    <source>
        <dbReference type="ARBA" id="ARBA00005340"/>
    </source>
</evidence>
<keyword evidence="9" id="KW-0378">Hydrolase</keyword>
<dbReference type="SUPFAM" id="SSF51658">
    <property type="entry name" value="Xylose isomerase-like"/>
    <property type="match status" value="1"/>
</dbReference>
<evidence type="ECO:0000256" key="1">
    <source>
        <dbReference type="ARBA" id="ARBA00001947"/>
    </source>
</evidence>
<evidence type="ECO:0000256" key="9">
    <source>
        <dbReference type="ARBA" id="ARBA00022801"/>
    </source>
</evidence>
<feature type="compositionally biased region" description="Basic and acidic residues" evidence="15">
    <location>
        <begin position="149"/>
        <end position="160"/>
    </location>
</feature>
<feature type="domain" description="Xylose isomerase-like TIM barrel" evidence="16">
    <location>
        <begin position="865"/>
        <end position="943"/>
    </location>
</feature>
<keyword evidence="18" id="KW-1185">Reference proteome</keyword>
<evidence type="ECO:0000256" key="7">
    <source>
        <dbReference type="ARBA" id="ARBA00022763"/>
    </source>
</evidence>
<proteinExistence type="inferred from homology"/>
<evidence type="ECO:0000256" key="10">
    <source>
        <dbReference type="ARBA" id="ARBA00022833"/>
    </source>
</evidence>
<dbReference type="PROSITE" id="PS51432">
    <property type="entry name" value="AP_NUCLEASE_F2_4"/>
    <property type="match status" value="2"/>
</dbReference>
<evidence type="ECO:0000256" key="6">
    <source>
        <dbReference type="ARBA" id="ARBA00022723"/>
    </source>
</evidence>
<evidence type="ECO:0000256" key="2">
    <source>
        <dbReference type="ARBA" id="ARBA00004123"/>
    </source>
</evidence>
<dbReference type="Proteomes" id="UP000327013">
    <property type="component" value="Unassembled WGS sequence"/>
</dbReference>
<keyword evidence="11" id="KW-0234">DNA repair</keyword>
<dbReference type="Gene3D" id="3.20.20.150">
    <property type="entry name" value="Divalent-metal-dependent TIM barrel enzymes"/>
    <property type="match status" value="2"/>
</dbReference>
<name>A0A5N6KTZ9_9ROSI</name>
<evidence type="ECO:0000256" key="15">
    <source>
        <dbReference type="SAM" id="MobiDB-lite"/>
    </source>
</evidence>
<evidence type="ECO:0000313" key="17">
    <source>
        <dbReference type="EMBL" id="KAB8345872.1"/>
    </source>
</evidence>
<comment type="subcellular location">
    <subcellularLocation>
        <location evidence="2">Nucleus</location>
    </subcellularLocation>
</comment>
<comment type="caution">
    <text evidence="17">The sequence shown here is derived from an EMBL/GenBank/DDBJ whole genome shotgun (WGS) entry which is preliminary data.</text>
</comment>
<dbReference type="EMBL" id="VIBQ01000013">
    <property type="protein sequence ID" value="KAB8345872.1"/>
    <property type="molecule type" value="Genomic_DNA"/>
</dbReference>
<keyword evidence="13" id="KW-0131">Cell cycle</keyword>
<evidence type="ECO:0000256" key="5">
    <source>
        <dbReference type="ARBA" id="ARBA00022618"/>
    </source>
</evidence>
<keyword evidence="5" id="KW-0132">Cell division</keyword>
<comment type="cofactor">
    <cofactor evidence="1">
        <name>Zn(2+)</name>
        <dbReference type="ChEBI" id="CHEBI:29105"/>
    </cofactor>
</comment>
<dbReference type="GO" id="GO:0051301">
    <property type="term" value="P:cell division"/>
    <property type="evidence" value="ECO:0007669"/>
    <property type="project" value="UniProtKB-KW"/>
</dbReference>
<keyword evidence="8" id="KW-0498">Mitosis</keyword>
<evidence type="ECO:0000256" key="13">
    <source>
        <dbReference type="ARBA" id="ARBA00023306"/>
    </source>
</evidence>
<feature type="region of interest" description="Disordered" evidence="15">
    <location>
        <begin position="467"/>
        <end position="493"/>
    </location>
</feature>
<evidence type="ECO:0000256" key="8">
    <source>
        <dbReference type="ARBA" id="ARBA00022776"/>
    </source>
</evidence>
<dbReference type="GO" id="GO:0006281">
    <property type="term" value="P:DNA repair"/>
    <property type="evidence" value="ECO:0007669"/>
    <property type="project" value="UniProtKB-KW"/>
</dbReference>
<dbReference type="InterPro" id="IPR008672">
    <property type="entry name" value="Mad1"/>
</dbReference>
<feature type="coiled-coil region" evidence="14">
    <location>
        <begin position="351"/>
        <end position="416"/>
    </location>
</feature>
<dbReference type="SMART" id="SM00518">
    <property type="entry name" value="AP2Ec"/>
    <property type="match status" value="1"/>
</dbReference>
<dbReference type="InterPro" id="IPR018246">
    <property type="entry name" value="AP_endonuc_F2_Zn_BS"/>
</dbReference>
<comment type="similarity">
    <text evidence="3">Belongs to the AP endonuclease 2 family.</text>
</comment>
<keyword evidence="7" id="KW-0227">DNA damage</keyword>
<feature type="compositionally biased region" description="Basic and acidic residues" evidence="15">
    <location>
        <begin position="725"/>
        <end position="741"/>
    </location>
</feature>
<feature type="compositionally biased region" description="Basic and acidic residues" evidence="15">
    <location>
        <begin position="121"/>
        <end position="135"/>
    </location>
</feature>
<feature type="compositionally biased region" description="Basic and acidic residues" evidence="15">
    <location>
        <begin position="1041"/>
        <end position="1052"/>
    </location>
</feature>
<gene>
    <name evidence="17" type="ORF">FH972_022927</name>
</gene>
<dbReference type="GO" id="GO:0051315">
    <property type="term" value="P:attachment of mitotic spindle microtubules to kinetochore"/>
    <property type="evidence" value="ECO:0007669"/>
    <property type="project" value="TreeGrafter"/>
</dbReference>
<dbReference type="GO" id="GO:0005635">
    <property type="term" value="C:nuclear envelope"/>
    <property type="evidence" value="ECO:0007669"/>
    <property type="project" value="TreeGrafter"/>
</dbReference>
<organism evidence="17 18">
    <name type="scientific">Carpinus fangiana</name>
    <dbReference type="NCBI Taxonomy" id="176857"/>
    <lineage>
        <taxon>Eukaryota</taxon>
        <taxon>Viridiplantae</taxon>
        <taxon>Streptophyta</taxon>
        <taxon>Embryophyta</taxon>
        <taxon>Tracheophyta</taxon>
        <taxon>Spermatophyta</taxon>
        <taxon>Magnoliopsida</taxon>
        <taxon>eudicotyledons</taxon>
        <taxon>Gunneridae</taxon>
        <taxon>Pentapetalae</taxon>
        <taxon>rosids</taxon>
        <taxon>fabids</taxon>
        <taxon>Fagales</taxon>
        <taxon>Betulaceae</taxon>
        <taxon>Carpinus</taxon>
    </lineage>
</organism>
<feature type="region of interest" description="Disordered" evidence="15">
    <location>
        <begin position="1041"/>
        <end position="1064"/>
    </location>
</feature>
<feature type="compositionally biased region" description="Basic and acidic residues" evidence="15">
    <location>
        <begin position="655"/>
        <end position="670"/>
    </location>
</feature>
<feature type="region of interest" description="Disordered" evidence="15">
    <location>
        <begin position="620"/>
        <end position="741"/>
    </location>
</feature>